<reference evidence="2 3" key="1">
    <citation type="submission" date="2016-10" db="EMBL/GenBank/DDBJ databases">
        <title>Rhodobacter sp. LPB0142, isolated from sea water.</title>
        <authorList>
            <person name="Kim E."/>
            <person name="Yi H."/>
        </authorList>
    </citation>
    <scope>NUCLEOTIDE SEQUENCE [LARGE SCALE GENOMIC DNA]</scope>
    <source>
        <strain evidence="2 3">LPB0142</strain>
    </source>
</reference>
<keyword evidence="3" id="KW-1185">Reference proteome</keyword>
<dbReference type="SUPFAM" id="SSF51905">
    <property type="entry name" value="FAD/NAD(P)-binding domain"/>
    <property type="match status" value="1"/>
</dbReference>
<dbReference type="Gene3D" id="3.50.50.100">
    <property type="match status" value="1"/>
</dbReference>
<organism evidence="2 3">
    <name type="scientific">Rhodobacter xanthinilyticus</name>
    <dbReference type="NCBI Taxonomy" id="1850250"/>
    <lineage>
        <taxon>Bacteria</taxon>
        <taxon>Pseudomonadati</taxon>
        <taxon>Pseudomonadota</taxon>
        <taxon>Alphaproteobacteria</taxon>
        <taxon>Rhodobacterales</taxon>
        <taxon>Rhodobacter group</taxon>
        <taxon>Rhodobacter</taxon>
    </lineage>
</organism>
<gene>
    <name evidence="2" type="ORF">LPB142_01905</name>
</gene>
<dbReference type="RefSeq" id="WP_071165338.1">
    <property type="nucleotide sequence ID" value="NZ_CP017781.1"/>
</dbReference>
<dbReference type="EMBL" id="CP017781">
    <property type="protein sequence ID" value="AOZ68214.1"/>
    <property type="molecule type" value="Genomic_DNA"/>
</dbReference>
<sequence length="375" mass="40578">MTHIAILGSGFAALTAVRQLRRRGVSAKITVISPRDALHYLPSTIWLPAGLRTAEGLKLPLGRFFARHNVTHLAATVTGLNAAARVVETDQGPVEADHIIIATGGRFLRKLPGIENAIIPCEGIASAEAIAARLAALDGGTIAIGMATNPNEPGAIRGGPMFEYLFILDTLLRKQGRRERFNFVFFSPSPRPGQRLGEKAVDGILAEMRRRGVTTHLGHKMVRIEPGKIVTEGGEIAADLILFQPGMTGLAWFAETDLPLSPGGMIQGDELCRVVGRPGVWVAGDAGSFPGPDWLPKQAHQADLQAKALADNIADLLAGKAPSRRFTPELICIMDSLDSGMLVFRRGRINLVLPALKPLHWLKRAFENHYLKAYR</sequence>
<evidence type="ECO:0000313" key="2">
    <source>
        <dbReference type="EMBL" id="AOZ68214.1"/>
    </source>
</evidence>
<dbReference type="Proteomes" id="UP000176562">
    <property type="component" value="Chromosome"/>
</dbReference>
<dbReference type="PANTHER" id="PTHR43755:SF1">
    <property type="entry name" value="FAD-DEPENDENT PYRIDINE NUCLEOTIDE-DISULPHIDE OXIDOREDUCTASE"/>
    <property type="match status" value="1"/>
</dbReference>
<dbReference type="InterPro" id="IPR023753">
    <property type="entry name" value="FAD/NAD-binding_dom"/>
</dbReference>
<name>A0A1D9M8M0_9RHOB</name>
<dbReference type="Pfam" id="PF07992">
    <property type="entry name" value="Pyr_redox_2"/>
    <property type="match status" value="1"/>
</dbReference>
<dbReference type="PANTHER" id="PTHR43755">
    <property type="match status" value="1"/>
</dbReference>
<dbReference type="GO" id="GO:0016491">
    <property type="term" value="F:oxidoreductase activity"/>
    <property type="evidence" value="ECO:0007669"/>
    <property type="project" value="InterPro"/>
</dbReference>
<evidence type="ECO:0000259" key="1">
    <source>
        <dbReference type="Pfam" id="PF07992"/>
    </source>
</evidence>
<proteinExistence type="predicted"/>
<feature type="domain" description="FAD/NAD(P)-binding" evidence="1">
    <location>
        <begin position="3"/>
        <end position="302"/>
    </location>
</feature>
<accession>A0A1D9M8M0</accession>
<dbReference type="STRING" id="1850250.LPB142_01905"/>
<dbReference type="InterPro" id="IPR036188">
    <property type="entry name" value="FAD/NAD-bd_sf"/>
</dbReference>
<evidence type="ECO:0000313" key="3">
    <source>
        <dbReference type="Proteomes" id="UP000176562"/>
    </source>
</evidence>
<protein>
    <submittedName>
        <fullName evidence="2">Pyridine nucleotide-disulfide oxidoreductase</fullName>
    </submittedName>
</protein>
<dbReference type="KEGG" id="rhp:LPB142_01905"/>
<dbReference type="AlphaFoldDB" id="A0A1D9M8M0"/>
<dbReference type="InterPro" id="IPR052541">
    <property type="entry name" value="SQRD"/>
</dbReference>